<keyword evidence="2 8" id="KW-0689">Ribosomal protein</keyword>
<protein>
    <recommendedName>
        <fullName evidence="4">Large ribosomal subunit protein uL5m</fullName>
    </recommendedName>
</protein>
<feature type="domain" description="Large ribosomal subunit protein uL5 N-terminal" evidence="6">
    <location>
        <begin position="142"/>
        <end position="195"/>
    </location>
</feature>
<evidence type="ECO:0000259" key="6">
    <source>
        <dbReference type="Pfam" id="PF00281"/>
    </source>
</evidence>
<evidence type="ECO:0000313" key="8">
    <source>
        <dbReference type="EMBL" id="SMN20914.1"/>
    </source>
</evidence>
<evidence type="ECO:0000256" key="4">
    <source>
        <dbReference type="ARBA" id="ARBA00040368"/>
    </source>
</evidence>
<dbReference type="SUPFAM" id="SSF55282">
    <property type="entry name" value="RL5-like"/>
    <property type="match status" value="1"/>
</dbReference>
<evidence type="ECO:0000313" key="9">
    <source>
        <dbReference type="Proteomes" id="UP000196158"/>
    </source>
</evidence>
<keyword evidence="3" id="KW-0687">Ribonucleoprotein</keyword>
<dbReference type="Pfam" id="PF00281">
    <property type="entry name" value="Ribosomal_L5"/>
    <property type="match status" value="1"/>
</dbReference>
<dbReference type="AlphaFoldDB" id="A0A1X7R5Q5"/>
<evidence type="ECO:0000256" key="1">
    <source>
        <dbReference type="ARBA" id="ARBA00008553"/>
    </source>
</evidence>
<dbReference type="GO" id="GO:0006412">
    <property type="term" value="P:translation"/>
    <property type="evidence" value="ECO:0007669"/>
    <property type="project" value="InterPro"/>
</dbReference>
<evidence type="ECO:0000256" key="2">
    <source>
        <dbReference type="ARBA" id="ARBA00022980"/>
    </source>
</evidence>
<dbReference type="Gene3D" id="3.30.1440.10">
    <property type="match status" value="1"/>
</dbReference>
<comment type="similarity">
    <text evidence="1">Belongs to the universal ribosomal protein uL5 family.</text>
</comment>
<dbReference type="InterPro" id="IPR002132">
    <property type="entry name" value="Ribosomal_uL5"/>
</dbReference>
<dbReference type="GO" id="GO:0005840">
    <property type="term" value="C:ribosome"/>
    <property type="evidence" value="ECO:0007669"/>
    <property type="project" value="UniProtKB-KW"/>
</dbReference>
<organism evidence="8 9">
    <name type="scientific">Maudiozyma saulgeensis</name>
    <dbReference type="NCBI Taxonomy" id="1789683"/>
    <lineage>
        <taxon>Eukaryota</taxon>
        <taxon>Fungi</taxon>
        <taxon>Dikarya</taxon>
        <taxon>Ascomycota</taxon>
        <taxon>Saccharomycotina</taxon>
        <taxon>Saccharomycetes</taxon>
        <taxon>Saccharomycetales</taxon>
        <taxon>Saccharomycetaceae</taxon>
        <taxon>Maudiozyma</taxon>
    </lineage>
</organism>
<dbReference type="InterPro" id="IPR031309">
    <property type="entry name" value="Ribosomal_uL5_C"/>
</dbReference>
<dbReference type="OrthoDB" id="539541at2759"/>
<dbReference type="InterPro" id="IPR022803">
    <property type="entry name" value="Ribosomal_uL5_dom_sf"/>
</dbReference>
<accession>A0A1X7R5Q5</accession>
<gene>
    <name evidence="8" type="ORF">KASA_0M03476G</name>
</gene>
<reference evidence="8 9" key="1">
    <citation type="submission" date="2017-04" db="EMBL/GenBank/DDBJ databases">
        <authorList>
            <person name="Afonso C.L."/>
            <person name="Miller P.J."/>
            <person name="Scott M.A."/>
            <person name="Spackman E."/>
            <person name="Goraichik I."/>
            <person name="Dimitrov K.M."/>
            <person name="Suarez D.L."/>
            <person name="Swayne D.E."/>
        </authorList>
    </citation>
    <scope>NUCLEOTIDE SEQUENCE [LARGE SCALE GENOMIC DNA]</scope>
</reference>
<evidence type="ECO:0000256" key="5">
    <source>
        <dbReference type="SAM" id="MobiDB-lite"/>
    </source>
</evidence>
<dbReference type="STRING" id="1789683.A0A1X7R5Q5"/>
<proteinExistence type="inferred from homology"/>
<dbReference type="Proteomes" id="UP000196158">
    <property type="component" value="Unassembled WGS sequence"/>
</dbReference>
<dbReference type="FunFam" id="3.30.1440.10:FF:000001">
    <property type="entry name" value="50S ribosomal protein L5"/>
    <property type="match status" value="1"/>
</dbReference>
<sequence>MVRTISSMKTLVGPKSAFRNFTTTPLSNKAACSLVPPVHHLVKIDKSKLTTRFDGFKFEKDDIRSPAYRPKDTRQDRLREHYLNTLQSDILLINYKHNATVEKGLKNREWDGTSPYQINRPMKKPKGSKSELPDTHPIKWNNIPGLKSITLNCYVRDARENEMLTISAALQLQQLTGCKPKIIYSKSDVPNWKIRKGHAMGAKVTLEGYEMSQFLSTLSEIVLPRIREYKGISMSSGDRFGGIAFGLNEEEVKFFPEIDLNQDLWPKTFGMHINVNTTAQTNEQARTLISSLQIPFNTENEQRM</sequence>
<feature type="region of interest" description="Disordered" evidence="5">
    <location>
        <begin position="112"/>
        <end position="136"/>
    </location>
</feature>
<evidence type="ECO:0000256" key="3">
    <source>
        <dbReference type="ARBA" id="ARBA00023274"/>
    </source>
</evidence>
<feature type="domain" description="Large ribosomal subunit protein uL5 C-terminal" evidence="7">
    <location>
        <begin position="200"/>
        <end position="296"/>
    </location>
</feature>
<dbReference type="GO" id="GO:1990904">
    <property type="term" value="C:ribonucleoprotein complex"/>
    <property type="evidence" value="ECO:0007669"/>
    <property type="project" value="UniProtKB-KW"/>
</dbReference>
<dbReference type="GO" id="GO:0003735">
    <property type="term" value="F:structural constituent of ribosome"/>
    <property type="evidence" value="ECO:0007669"/>
    <property type="project" value="InterPro"/>
</dbReference>
<evidence type="ECO:0000259" key="7">
    <source>
        <dbReference type="Pfam" id="PF00673"/>
    </source>
</evidence>
<dbReference type="EMBL" id="FXLY01000006">
    <property type="protein sequence ID" value="SMN20914.1"/>
    <property type="molecule type" value="Genomic_DNA"/>
</dbReference>
<dbReference type="Pfam" id="PF00673">
    <property type="entry name" value="Ribosomal_L5_C"/>
    <property type="match status" value="1"/>
</dbReference>
<dbReference type="PANTHER" id="PTHR11994">
    <property type="entry name" value="60S RIBOSOMAL PROTEIN L11-RELATED"/>
    <property type="match status" value="1"/>
</dbReference>
<keyword evidence="9" id="KW-1185">Reference proteome</keyword>
<name>A0A1X7R5Q5_9SACH</name>
<dbReference type="InterPro" id="IPR031310">
    <property type="entry name" value="Ribosomal_uL5_N"/>
</dbReference>